<evidence type="ECO:0000256" key="1">
    <source>
        <dbReference type="SAM" id="Phobius"/>
    </source>
</evidence>
<dbReference type="SMART" id="SM00267">
    <property type="entry name" value="GGDEF"/>
    <property type="match status" value="1"/>
</dbReference>
<evidence type="ECO:0000313" key="4">
    <source>
        <dbReference type="EMBL" id="NSL53579.1"/>
    </source>
</evidence>
<keyword evidence="1" id="KW-0472">Membrane</keyword>
<dbReference type="NCBIfam" id="TIGR00254">
    <property type="entry name" value="GGDEF"/>
    <property type="match status" value="1"/>
</dbReference>
<dbReference type="Pfam" id="PF00990">
    <property type="entry name" value="GGDEF"/>
    <property type="match status" value="1"/>
</dbReference>
<gene>
    <name evidence="4" type="ORF">HJ583_000930</name>
</gene>
<dbReference type="Proteomes" id="UP000778523">
    <property type="component" value="Unassembled WGS sequence"/>
</dbReference>
<dbReference type="InterPro" id="IPR043128">
    <property type="entry name" value="Rev_trsase/Diguanyl_cyclase"/>
</dbReference>
<reference evidence="4 5" key="1">
    <citation type="submission" date="2020-06" db="EMBL/GenBank/DDBJ databases">
        <title>Draft genome of Uliginosibacterium sp. IMCC34675.</title>
        <authorList>
            <person name="Song J."/>
        </authorList>
    </citation>
    <scope>NUCLEOTIDE SEQUENCE [LARGE SCALE GENOMIC DNA]</scope>
    <source>
        <strain evidence="4 5">IMCC34675</strain>
    </source>
</reference>
<keyword evidence="5" id="KW-1185">Reference proteome</keyword>
<feature type="domain" description="EAL" evidence="2">
    <location>
        <begin position="268"/>
        <end position="518"/>
    </location>
</feature>
<dbReference type="PROSITE" id="PS50887">
    <property type="entry name" value="GGDEF"/>
    <property type="match status" value="1"/>
</dbReference>
<dbReference type="Pfam" id="PF00563">
    <property type="entry name" value="EAL"/>
    <property type="match status" value="1"/>
</dbReference>
<keyword evidence="1" id="KW-1133">Transmembrane helix</keyword>
<dbReference type="EMBL" id="JABCSC020000001">
    <property type="protein sequence ID" value="NSL53579.1"/>
    <property type="molecule type" value="Genomic_DNA"/>
</dbReference>
<feature type="domain" description="GGDEF" evidence="3">
    <location>
        <begin position="127"/>
        <end position="259"/>
    </location>
</feature>
<evidence type="ECO:0000313" key="5">
    <source>
        <dbReference type="Proteomes" id="UP000778523"/>
    </source>
</evidence>
<dbReference type="PANTHER" id="PTHR44757">
    <property type="entry name" value="DIGUANYLATE CYCLASE DGCP"/>
    <property type="match status" value="1"/>
</dbReference>
<sequence length="530" mass="58540">MRVKPAAPPRFSFSPQARRDSVGFLLLGLCLTASLLWLDSFDWFVRFAMTHEHWELDELATALCVMGGLGYVFAWRRITELRGEILRREQAEGEARHLASHDALTGLPNRRSLRAHFDALSSARRQSGFYLTILDLDGFKAINDLHGHAIGDALLLEVSRRLELCFGADFVCRLAGDEFAVIVSSVESEAAARSLIERAAAALQQPMQVEARALQVSATFGVAVWPADGQQLSLLLRRADLALYQGKNLSRSSVRFFSAELDQQIEARSRVEAAVREGLRHGRLSVHFQPIVELASGRIAGFEAMARLHDPELGSVAPESLIAAAERAGLIVQVAEQLLEQACRAAAAWPDELFLSFNLSPMQLRDRLLVERLLRVLERSGLAPTRLELEVTETAILLDADEAEQTFARLRALGMRVSVDDFGAGYSSLGRLQGFRFDKLKIDPAFTQAIGQPGRGEDILEGLLGLARGLNSDALAEGVETPAQAHWLMQRGCRYAQGYFFGEVLPEEAVLPMLREQTQAADVAWQREAS</sequence>
<organism evidence="4 5">
    <name type="scientific">Uliginosibacterium aquaticum</name>
    <dbReference type="NCBI Taxonomy" id="2731212"/>
    <lineage>
        <taxon>Bacteria</taxon>
        <taxon>Pseudomonadati</taxon>
        <taxon>Pseudomonadota</taxon>
        <taxon>Betaproteobacteria</taxon>
        <taxon>Rhodocyclales</taxon>
        <taxon>Zoogloeaceae</taxon>
        <taxon>Uliginosibacterium</taxon>
    </lineage>
</organism>
<dbReference type="CDD" id="cd01948">
    <property type="entry name" value="EAL"/>
    <property type="match status" value="1"/>
</dbReference>
<dbReference type="InterPro" id="IPR035919">
    <property type="entry name" value="EAL_sf"/>
</dbReference>
<feature type="transmembrane region" description="Helical" evidence="1">
    <location>
        <begin position="21"/>
        <end position="39"/>
    </location>
</feature>
<dbReference type="SUPFAM" id="SSF141868">
    <property type="entry name" value="EAL domain-like"/>
    <property type="match status" value="1"/>
</dbReference>
<name>A0ABX2IB34_9RHOO</name>
<dbReference type="PANTHER" id="PTHR44757:SF2">
    <property type="entry name" value="BIOFILM ARCHITECTURE MAINTENANCE PROTEIN MBAA"/>
    <property type="match status" value="1"/>
</dbReference>
<comment type="caution">
    <text evidence="4">The sequence shown here is derived from an EMBL/GenBank/DDBJ whole genome shotgun (WGS) entry which is preliminary data.</text>
</comment>
<accession>A0ABX2IB34</accession>
<dbReference type="InterPro" id="IPR001633">
    <property type="entry name" value="EAL_dom"/>
</dbReference>
<dbReference type="InterPro" id="IPR029787">
    <property type="entry name" value="Nucleotide_cyclase"/>
</dbReference>
<evidence type="ECO:0000259" key="3">
    <source>
        <dbReference type="PROSITE" id="PS50887"/>
    </source>
</evidence>
<proteinExistence type="predicted"/>
<keyword evidence="1" id="KW-0812">Transmembrane</keyword>
<dbReference type="RefSeq" id="WP_170019711.1">
    <property type="nucleotide sequence ID" value="NZ_JABCSC020000001.1"/>
</dbReference>
<dbReference type="Gene3D" id="3.20.20.450">
    <property type="entry name" value="EAL domain"/>
    <property type="match status" value="1"/>
</dbReference>
<evidence type="ECO:0000259" key="2">
    <source>
        <dbReference type="PROSITE" id="PS50883"/>
    </source>
</evidence>
<dbReference type="Gene3D" id="3.30.70.270">
    <property type="match status" value="1"/>
</dbReference>
<dbReference type="SMART" id="SM00052">
    <property type="entry name" value="EAL"/>
    <property type="match status" value="1"/>
</dbReference>
<dbReference type="InterPro" id="IPR052155">
    <property type="entry name" value="Biofilm_reg_signaling"/>
</dbReference>
<dbReference type="PROSITE" id="PS50883">
    <property type="entry name" value="EAL"/>
    <property type="match status" value="1"/>
</dbReference>
<dbReference type="CDD" id="cd01949">
    <property type="entry name" value="GGDEF"/>
    <property type="match status" value="1"/>
</dbReference>
<dbReference type="InterPro" id="IPR000160">
    <property type="entry name" value="GGDEF_dom"/>
</dbReference>
<protein>
    <submittedName>
        <fullName evidence="4">EAL domain-containing protein</fullName>
    </submittedName>
</protein>
<dbReference type="SUPFAM" id="SSF55073">
    <property type="entry name" value="Nucleotide cyclase"/>
    <property type="match status" value="1"/>
</dbReference>